<dbReference type="GO" id="GO:0015031">
    <property type="term" value="P:protein transport"/>
    <property type="evidence" value="ECO:0007669"/>
    <property type="project" value="UniProtKB-UniRule"/>
</dbReference>
<keyword evidence="8" id="KW-1133">Transmembrane helix</keyword>
<keyword evidence="6" id="KW-0812">Transmembrane</keyword>
<dbReference type="SUPFAM" id="SSF74653">
    <property type="entry name" value="TolA/TonB C-terminal domain"/>
    <property type="match status" value="1"/>
</dbReference>
<feature type="domain" description="TonB C-terminal" evidence="12">
    <location>
        <begin position="110"/>
        <end position="202"/>
    </location>
</feature>
<dbReference type="GO" id="GO:0031992">
    <property type="term" value="F:energy transducer activity"/>
    <property type="evidence" value="ECO:0007669"/>
    <property type="project" value="InterPro"/>
</dbReference>
<feature type="compositionally biased region" description="Basic and acidic residues" evidence="11">
    <location>
        <begin position="50"/>
        <end position="62"/>
    </location>
</feature>
<dbReference type="OrthoDB" id="1628901at2"/>
<evidence type="ECO:0000256" key="7">
    <source>
        <dbReference type="ARBA" id="ARBA00022927"/>
    </source>
</evidence>
<dbReference type="PANTHER" id="PTHR33446">
    <property type="entry name" value="PROTEIN TONB-RELATED"/>
    <property type="match status" value="1"/>
</dbReference>
<keyword evidence="10" id="KW-0735">Signal-anchor</keyword>
<evidence type="ECO:0000256" key="3">
    <source>
        <dbReference type="ARBA" id="ARBA00022448"/>
    </source>
</evidence>
<dbReference type="PROSITE" id="PS52015">
    <property type="entry name" value="TONB_CTD"/>
    <property type="match status" value="1"/>
</dbReference>
<protein>
    <recommendedName>
        <fullName evidence="10">Protein TonB</fullName>
    </recommendedName>
</protein>
<dbReference type="Pfam" id="PF03544">
    <property type="entry name" value="TonB_C"/>
    <property type="match status" value="1"/>
</dbReference>
<evidence type="ECO:0000256" key="6">
    <source>
        <dbReference type="ARBA" id="ARBA00022692"/>
    </source>
</evidence>
<evidence type="ECO:0000313" key="13">
    <source>
        <dbReference type="EMBL" id="SDB37003.1"/>
    </source>
</evidence>
<evidence type="ECO:0000256" key="5">
    <source>
        <dbReference type="ARBA" id="ARBA00022519"/>
    </source>
</evidence>
<comment type="subcellular location">
    <subcellularLocation>
        <location evidence="1 10">Cell inner membrane</location>
        <topology evidence="1 10">Single-pass membrane protein</topology>
        <orientation evidence="1 10">Periplasmic side</orientation>
    </subcellularLocation>
</comment>
<feature type="compositionally biased region" description="Polar residues" evidence="11">
    <location>
        <begin position="78"/>
        <end position="88"/>
    </location>
</feature>
<dbReference type="Proteomes" id="UP000199626">
    <property type="component" value="Unassembled WGS sequence"/>
</dbReference>
<keyword evidence="3 10" id="KW-0813">Transport</keyword>
<dbReference type="STRING" id="1159017.SAMN02927930_01412"/>
<proteinExistence type="inferred from homology"/>
<reference evidence="14" key="1">
    <citation type="submission" date="2016-10" db="EMBL/GenBank/DDBJ databases">
        <authorList>
            <person name="Varghese N."/>
            <person name="Submissions S."/>
        </authorList>
    </citation>
    <scope>NUCLEOTIDE SEQUENCE [LARGE SCALE GENOMIC DNA]</scope>
    <source>
        <strain evidence="14">CGMCC 1.10824</strain>
    </source>
</reference>
<keyword evidence="5 10" id="KW-0997">Cell inner membrane</keyword>
<evidence type="ECO:0000259" key="12">
    <source>
        <dbReference type="PROSITE" id="PS52015"/>
    </source>
</evidence>
<name>A0A1G6CVP6_9GAMM</name>
<keyword evidence="9" id="KW-0472">Membrane</keyword>
<comment type="function">
    <text evidence="10">Interacts with outer membrane receptor proteins that carry out high-affinity binding and energy dependent uptake into the periplasmic space of specific substrates. It could act to transduce energy from the cytoplasmic membrane to specific energy-requiring processes in the outer membrane, resulting in the release into the periplasm of ligands bound by these outer membrane proteins.</text>
</comment>
<dbReference type="InterPro" id="IPR037682">
    <property type="entry name" value="TonB_C"/>
</dbReference>
<keyword evidence="7 10" id="KW-0653">Protein transport</keyword>
<evidence type="ECO:0000256" key="10">
    <source>
        <dbReference type="RuleBase" id="RU362123"/>
    </source>
</evidence>
<dbReference type="GO" id="GO:0030288">
    <property type="term" value="C:outer membrane-bounded periplasmic space"/>
    <property type="evidence" value="ECO:0007669"/>
    <property type="project" value="InterPro"/>
</dbReference>
<dbReference type="InterPro" id="IPR006260">
    <property type="entry name" value="TonB/TolA_C"/>
</dbReference>
<feature type="compositionally biased region" description="Pro residues" evidence="11">
    <location>
        <begin position="63"/>
        <end position="74"/>
    </location>
</feature>
<evidence type="ECO:0000256" key="4">
    <source>
        <dbReference type="ARBA" id="ARBA00022475"/>
    </source>
</evidence>
<evidence type="ECO:0000256" key="8">
    <source>
        <dbReference type="ARBA" id="ARBA00022989"/>
    </source>
</evidence>
<dbReference type="PRINTS" id="PR01374">
    <property type="entry name" value="TONBPROTEIN"/>
</dbReference>
<dbReference type="InterPro" id="IPR003538">
    <property type="entry name" value="TonB"/>
</dbReference>
<gene>
    <name evidence="13" type="ORF">SAMN02927930_01412</name>
</gene>
<keyword evidence="4 10" id="KW-1003">Cell membrane</keyword>
<dbReference type="GO" id="GO:0005886">
    <property type="term" value="C:plasma membrane"/>
    <property type="evidence" value="ECO:0007669"/>
    <property type="project" value="UniProtKB-SubCell"/>
</dbReference>
<evidence type="ECO:0000256" key="1">
    <source>
        <dbReference type="ARBA" id="ARBA00004383"/>
    </source>
</evidence>
<dbReference type="InterPro" id="IPR051045">
    <property type="entry name" value="TonB-dependent_transducer"/>
</dbReference>
<dbReference type="GO" id="GO:0015891">
    <property type="term" value="P:siderophore transport"/>
    <property type="evidence" value="ECO:0007669"/>
    <property type="project" value="InterPro"/>
</dbReference>
<evidence type="ECO:0000256" key="11">
    <source>
        <dbReference type="SAM" id="MobiDB-lite"/>
    </source>
</evidence>
<dbReference type="AlphaFoldDB" id="A0A1G6CVP6"/>
<comment type="similarity">
    <text evidence="2 10">Belongs to the TonB family.</text>
</comment>
<dbReference type="RefSeq" id="WP_092593128.1">
    <property type="nucleotide sequence ID" value="NZ_FMXN01000007.1"/>
</dbReference>
<accession>A0A1G6CVP6</accession>
<dbReference type="PANTHER" id="PTHR33446:SF14">
    <property type="entry name" value="PROTEIN TONB"/>
    <property type="match status" value="1"/>
</dbReference>
<organism evidence="13 14">
    <name type="scientific">Pseudidiomarina indica</name>
    <dbReference type="NCBI Taxonomy" id="1159017"/>
    <lineage>
        <taxon>Bacteria</taxon>
        <taxon>Pseudomonadati</taxon>
        <taxon>Pseudomonadota</taxon>
        <taxon>Gammaproteobacteria</taxon>
        <taxon>Alteromonadales</taxon>
        <taxon>Idiomarinaceae</taxon>
        <taxon>Pseudidiomarina</taxon>
    </lineage>
</organism>
<dbReference type="NCBIfam" id="TIGR01352">
    <property type="entry name" value="tonB_Cterm"/>
    <property type="match status" value="1"/>
</dbReference>
<dbReference type="Gene3D" id="3.30.1150.10">
    <property type="match status" value="1"/>
</dbReference>
<evidence type="ECO:0000313" key="14">
    <source>
        <dbReference type="Proteomes" id="UP000199626"/>
    </source>
</evidence>
<evidence type="ECO:0000256" key="9">
    <source>
        <dbReference type="ARBA" id="ARBA00023136"/>
    </source>
</evidence>
<feature type="region of interest" description="Disordered" evidence="11">
    <location>
        <begin position="50"/>
        <end position="90"/>
    </location>
</feature>
<dbReference type="EMBL" id="FMXN01000007">
    <property type="protein sequence ID" value="SDB37003.1"/>
    <property type="molecule type" value="Genomic_DNA"/>
</dbReference>
<keyword evidence="14" id="KW-1185">Reference proteome</keyword>
<evidence type="ECO:0000256" key="2">
    <source>
        <dbReference type="ARBA" id="ARBA00006555"/>
    </source>
</evidence>
<sequence>MKRLALALLAAFVMTAGLFYMMQAMIVGGEGAMTEPPQGSMLDFVRVKPDEEVQQKERKPQRPPEPNPPPPVMPQPQLQSDPVDSSMSGFDFSVDAGGDAQLAGGIGLDQSDGEYLPIVKVQAVYPRRALQRGIEGYVVVEFTVTKQGTVRDPYVVEAQPEHIFDQAAIDAVLKFKYKPRVVQGEPVEVEGVQNRLTFAIDG</sequence>
<dbReference type="GO" id="GO:0055085">
    <property type="term" value="P:transmembrane transport"/>
    <property type="evidence" value="ECO:0007669"/>
    <property type="project" value="InterPro"/>
</dbReference>